<dbReference type="EMBL" id="SKBN01000003">
    <property type="protein sequence ID" value="TGJ88445.1"/>
    <property type="molecule type" value="Genomic_DNA"/>
</dbReference>
<dbReference type="InterPro" id="IPR014756">
    <property type="entry name" value="Ig_E-set"/>
</dbReference>
<dbReference type="OrthoDB" id="2019572at2759"/>
<dbReference type="InterPro" id="IPR002889">
    <property type="entry name" value="WSC_carb-bd"/>
</dbReference>
<keyword evidence="5" id="KW-1185">Reference proteome</keyword>
<dbReference type="PANTHER" id="PTHR32208:SF105">
    <property type="entry name" value="COPPER RADICAL OXIDASE"/>
    <property type="match status" value="1"/>
</dbReference>
<feature type="chain" id="PRO_5021270768" description="WSC domain-containing protein" evidence="2">
    <location>
        <begin position="19"/>
        <end position="756"/>
    </location>
</feature>
<evidence type="ECO:0000313" key="5">
    <source>
        <dbReference type="Proteomes" id="UP000297716"/>
    </source>
</evidence>
<feature type="signal peptide" evidence="2">
    <location>
        <begin position="1"/>
        <end position="18"/>
    </location>
</feature>
<keyword evidence="1 2" id="KW-0732">Signal</keyword>
<organism evidence="4 5">
    <name type="scientific">Xylaria hypoxylon</name>
    <dbReference type="NCBI Taxonomy" id="37992"/>
    <lineage>
        <taxon>Eukaryota</taxon>
        <taxon>Fungi</taxon>
        <taxon>Dikarya</taxon>
        <taxon>Ascomycota</taxon>
        <taxon>Pezizomycotina</taxon>
        <taxon>Sordariomycetes</taxon>
        <taxon>Xylariomycetidae</taxon>
        <taxon>Xylariales</taxon>
        <taxon>Xylariaceae</taxon>
        <taxon>Xylaria</taxon>
    </lineage>
</organism>
<dbReference type="CDD" id="cd02851">
    <property type="entry name" value="E_set_GO_C"/>
    <property type="match status" value="1"/>
</dbReference>
<feature type="domain" description="WSC" evidence="3">
    <location>
        <begin position="141"/>
        <end position="232"/>
    </location>
</feature>
<dbReference type="STRING" id="37992.A0A4Z0ZA07"/>
<reference evidence="4 5" key="1">
    <citation type="submission" date="2019-03" db="EMBL/GenBank/DDBJ databases">
        <title>Draft genome sequence of Xylaria hypoxylon DSM 108379, a ubiquitous saprotrophic-parasitic fungi on hardwood.</title>
        <authorList>
            <person name="Buettner E."/>
            <person name="Leonhardt S."/>
            <person name="Gebauer A.M."/>
            <person name="Liers C."/>
            <person name="Hofrichter M."/>
            <person name="Kellner H."/>
        </authorList>
    </citation>
    <scope>NUCLEOTIDE SEQUENCE [LARGE SCALE GENOMIC DNA]</scope>
    <source>
        <strain evidence="4 5">DSM 108379</strain>
    </source>
</reference>
<dbReference type="SUPFAM" id="SSF81296">
    <property type="entry name" value="E set domains"/>
    <property type="match status" value="1"/>
</dbReference>
<sequence>MLAMAFILWSAVVAVVASSPLGSVPELPGTWTYRGCYTEGSNGRAFAVQEPDSQDLTIQSCVATCIAAGYGVAGLEYASQCFCDNFLRNGANLTDDADCNMSCTGDASQECGAGSRLSVFSNDTIVVYQPPTALTEDLPGSWEYYGCVIDAIDNRVLPWMSIDEQNTTIEACIAGCSRFGYNAGGVEYGYQCFCGDAQTVTTSSEADCNIACPGDPHHLCGGGDRLSYYQWTGSNLTTWTHAQGIAAGSYDFIMSAPLLPLISVVGINEKVVFVEKHGTQVYDNSSGSFEFDPTLAPQYGIAFRELQLKTDVFCSASLVLPDKAGRQINIGGWSVESLYGVRLFTPEPGLGKNGTNDWEEDVSTLALLDARWYPTALILSNGSVLVMGGENGSDGPVVPTCEILPRPVGVTASTYLDYLQNVEKINSYPFLAVLPSGDIFFAQYNEARLISQTDFSTTRMLPQMPGAVNNPESGRNYPLQGTMSLLPQSAPYTDPLTVLICGGTTDGANFGLDNCISTQPEVPSADWVIERMPSTRVVTCMVNLPDGRYLILNGAVNGRAGFGLATNPNKAAVLYDPSKPVGSRMSQLASSTIARLYHSEAVLMNDGRVLVSGSDPQDPINPEEYRLEYFSPDYILSGAPKPTFTIQNKDWAYGQTVPFTLTSTFTGAVKVSLIAAVGSTHGNNMGQRTIFPAFSCTGNACTVTAPPNAAVSPPAWYQLFVLDGPTPSRSIWVRIGGDPASIGNWPNLPGFTFPGV</sequence>
<dbReference type="Proteomes" id="UP000297716">
    <property type="component" value="Unassembled WGS sequence"/>
</dbReference>
<dbReference type="InterPro" id="IPR009880">
    <property type="entry name" value="Glyoxal_oxidase_N"/>
</dbReference>
<name>A0A4Z0ZA07_9PEZI</name>
<dbReference type="Gene3D" id="2.60.40.10">
    <property type="entry name" value="Immunoglobulins"/>
    <property type="match status" value="1"/>
</dbReference>
<dbReference type="PROSITE" id="PS51212">
    <property type="entry name" value="WSC"/>
    <property type="match status" value="2"/>
</dbReference>
<evidence type="ECO:0000256" key="1">
    <source>
        <dbReference type="ARBA" id="ARBA00022729"/>
    </source>
</evidence>
<dbReference type="Pfam" id="PF07250">
    <property type="entry name" value="Glyoxal_oxid_N"/>
    <property type="match status" value="1"/>
</dbReference>
<dbReference type="Pfam" id="PF01822">
    <property type="entry name" value="WSC"/>
    <property type="match status" value="2"/>
</dbReference>
<dbReference type="SMART" id="SM00321">
    <property type="entry name" value="WSC"/>
    <property type="match status" value="2"/>
</dbReference>
<comment type="caution">
    <text evidence="4">The sequence shown here is derived from an EMBL/GenBank/DDBJ whole genome shotgun (WGS) entry which is preliminary data.</text>
</comment>
<accession>A0A4Z0ZA07</accession>
<dbReference type="Gene3D" id="2.130.10.80">
    <property type="entry name" value="Galactose oxidase/kelch, beta-propeller"/>
    <property type="match status" value="1"/>
</dbReference>
<protein>
    <recommendedName>
        <fullName evidence="3">WSC domain-containing protein</fullName>
    </recommendedName>
</protein>
<evidence type="ECO:0000256" key="2">
    <source>
        <dbReference type="SAM" id="SignalP"/>
    </source>
</evidence>
<dbReference type="InterPro" id="IPR011043">
    <property type="entry name" value="Gal_Oxase/kelch_b-propeller"/>
</dbReference>
<evidence type="ECO:0000313" key="4">
    <source>
        <dbReference type="EMBL" id="TGJ88445.1"/>
    </source>
</evidence>
<gene>
    <name evidence="4" type="ORF">E0Z10_g385</name>
</gene>
<dbReference type="InterPro" id="IPR013783">
    <property type="entry name" value="Ig-like_fold"/>
</dbReference>
<dbReference type="SUPFAM" id="SSF50965">
    <property type="entry name" value="Galactose oxidase, central domain"/>
    <property type="match status" value="1"/>
</dbReference>
<dbReference type="Pfam" id="PF09118">
    <property type="entry name" value="GO-like_E_set"/>
    <property type="match status" value="1"/>
</dbReference>
<dbReference type="InterPro" id="IPR015202">
    <property type="entry name" value="GO-like_E_set"/>
</dbReference>
<proteinExistence type="predicted"/>
<feature type="domain" description="WSC" evidence="3">
    <location>
        <begin position="30"/>
        <end position="123"/>
    </location>
</feature>
<dbReference type="AlphaFoldDB" id="A0A4Z0ZA07"/>
<dbReference type="InterPro" id="IPR037293">
    <property type="entry name" value="Gal_Oxidase_central_sf"/>
</dbReference>
<evidence type="ECO:0000259" key="3">
    <source>
        <dbReference type="PROSITE" id="PS51212"/>
    </source>
</evidence>
<dbReference type="PANTHER" id="PTHR32208">
    <property type="entry name" value="SECRETED PROTEIN-RELATED"/>
    <property type="match status" value="1"/>
</dbReference>